<dbReference type="EMBL" id="GG663367">
    <property type="protein sequence ID" value="EEH07528.1"/>
    <property type="molecule type" value="Genomic_DNA"/>
</dbReference>
<dbReference type="GO" id="GO:0006629">
    <property type="term" value="P:lipid metabolic process"/>
    <property type="evidence" value="ECO:0007669"/>
    <property type="project" value="InterPro"/>
</dbReference>
<dbReference type="STRING" id="447093.C0NLM7"/>
<dbReference type="Pfam" id="PF12708">
    <property type="entry name" value="Pect-lyase_RHGA_epim"/>
    <property type="match status" value="1"/>
</dbReference>
<dbReference type="CDD" id="cd08621">
    <property type="entry name" value="PI-PLCXDc_like_2"/>
    <property type="match status" value="1"/>
</dbReference>
<dbReference type="SUPFAM" id="SSF51695">
    <property type="entry name" value="PLC-like phosphodiesterases"/>
    <property type="match status" value="1"/>
</dbReference>
<dbReference type="InterPro" id="IPR011050">
    <property type="entry name" value="Pectin_lyase_fold/virulence"/>
</dbReference>
<proteinExistence type="predicted"/>
<dbReference type="GeneID" id="69037423"/>
<accession>C0NLM7</accession>
<protein>
    <submittedName>
        <fullName evidence="3">LysM domain-containing protein</fullName>
    </submittedName>
</protein>
<evidence type="ECO:0000313" key="4">
    <source>
        <dbReference type="Proteomes" id="UP000001631"/>
    </source>
</evidence>
<sequence>MATRHHGILQSILIWMLLFLQAIASFISPIAREPLPIARKHDIRDAAPGKQMIIPPLVAKAAQSDIDEARRLVDAAIKKASVLNKARLDHPMRNRYSSTRAAKASRRDASSRDALLPPLLKITNEIAAAAALLAEVEAVAEAKDLSKPKRDYSYIDALYNRTAEKQAQPFWMEDIERKGAWPFGNDPSFKANDRPVIKAASSFIGLGVLSTNRYVENGGAGPDGNAKEWYVTTGNFYRQIRNFRIDITATSRDAYVAALHYQVAQATSLMNVDFIASTDPGTTQQAIYGGNQQFTAQRLKFNNCKTAVQIIWDWGWIWKNIEVTGSTTGFKLMSEDSVPRTGSILVLDSIFRNTETALLTFPASQEKGKGTTGITFDNVDFEAVKNAVVDNQGKVYLAGSVRTVDTWALGPVSFDMSQRDYTLGMSFSTKREPTLVTDGSTSLPKAPFFERAKPQYEAIPVSKFVHMKDRAKGDGITDDTEAFQNSHVRIGGATGSELTSTECPAITSGVNGDGCKSGSLMMHITDSSSAYMENVWLWTADHDIDDPDWQDNNNTLVQTSIYTARGLLVESTEATWLYGTSSEHALYYQYNFYKAQNVFAGMIQTESPYYQPTPNPPAPFESAVGIFNGDPAYQNCHCGSPGNDAAWALRIIESSEIYIAGAGLYSWFSTYTQECRNGGGVRIFNLITIGATNMITSDGNQLTSQDNLAVDYHPYWSQITIIDPIQKTGPQRLIKQGLHARNEDKCPPVLPEAILPEGKYPTNLSIIDIGGHSDHGYFTLVNGSPYNWILTSSHSYQMDQWKWHNVPAGESVQCEWQFAQSFNRYDDKGEAYYKIEGTDKTFQIMARYQDDPNNNFHLRVLYDGLETKDVPKGTSLDFPSRGGLGDMRAMNWVLAGSEEQGYWSSHKPPIAWMSSILTIIGERKLKHVCMPGSHDAGMSKLNGHTEFSNEGNTLTQYLNIYDQLRRGSRYFDVRPAIGDGGKFLTGHYSDIDILDIGWQGGNGESIQDIVDGINRFTAENPELIIINLDLTLDTENGYKPFNDEQWSKTFDLFEGVTHLRGGLEGDLSEKKMNDYIGNGQASVIILSSGGATRPDKGIYSTRQFPRFDSYSNTDVVSTMADDQIAKLKGNRNIVANDAERKDVFHVFSWTLTLTRVLERTIADQSIELAYDPLFWRAYHAFTPFSYPSVLYMDFIGSAEKNTKSFDQTTGEVTAMAMAVNMQLASQNCYVGGGSIVVSKKPPLEHRSEAARPHLMSSKSTVSFLLSLIFLYFRLL</sequence>
<dbReference type="GO" id="GO:0004650">
    <property type="term" value="F:polygalacturonase activity"/>
    <property type="evidence" value="ECO:0007669"/>
    <property type="project" value="InterPro"/>
</dbReference>
<dbReference type="VEuPathDB" id="FungiDB:I7I50_11376"/>
<dbReference type="InterPro" id="IPR039279">
    <property type="entry name" value="QRT3-like"/>
</dbReference>
<feature type="transmembrane region" description="Helical" evidence="1">
    <location>
        <begin position="12"/>
        <end position="31"/>
    </location>
</feature>
<dbReference type="AlphaFoldDB" id="C0NLM7"/>
<dbReference type="Gene3D" id="3.20.20.190">
    <property type="entry name" value="Phosphatidylinositol (PI) phosphodiesterase"/>
    <property type="match status" value="1"/>
</dbReference>
<dbReference type="GO" id="GO:0008081">
    <property type="term" value="F:phosphoric diester hydrolase activity"/>
    <property type="evidence" value="ECO:0007669"/>
    <property type="project" value="InterPro"/>
</dbReference>
<evidence type="ECO:0000259" key="2">
    <source>
        <dbReference type="Pfam" id="PF12708"/>
    </source>
</evidence>
<dbReference type="InterPro" id="IPR017946">
    <property type="entry name" value="PLC-like_Pdiesterase_TIM-brl"/>
</dbReference>
<dbReference type="RefSeq" id="XP_045288009.1">
    <property type="nucleotide sequence ID" value="XM_045431456.1"/>
</dbReference>
<dbReference type="InParanoid" id="C0NLM7"/>
<evidence type="ECO:0000313" key="3">
    <source>
        <dbReference type="EMBL" id="EEH07528.1"/>
    </source>
</evidence>
<organism evidence="3 4">
    <name type="scientific">Ajellomyces capsulatus (strain G186AR / H82 / ATCC MYA-2454 / RMSCC 2432)</name>
    <name type="common">Darling's disease fungus</name>
    <name type="synonym">Histoplasma capsulatum</name>
    <dbReference type="NCBI Taxonomy" id="447093"/>
    <lineage>
        <taxon>Eukaryota</taxon>
        <taxon>Fungi</taxon>
        <taxon>Dikarya</taxon>
        <taxon>Ascomycota</taxon>
        <taxon>Pezizomycotina</taxon>
        <taxon>Eurotiomycetes</taxon>
        <taxon>Eurotiomycetidae</taxon>
        <taxon>Onygenales</taxon>
        <taxon>Ajellomycetaceae</taxon>
        <taxon>Histoplasma</taxon>
    </lineage>
</organism>
<name>C0NLM7_AJECG</name>
<dbReference type="PANTHER" id="PTHR33928">
    <property type="entry name" value="POLYGALACTURONASE QRT3"/>
    <property type="match status" value="1"/>
</dbReference>
<keyword evidence="1" id="KW-1133">Transmembrane helix</keyword>
<dbReference type="InterPro" id="IPR012334">
    <property type="entry name" value="Pectin_lyas_fold"/>
</dbReference>
<dbReference type="Gene3D" id="2.160.20.10">
    <property type="entry name" value="Single-stranded right-handed beta-helix, Pectin lyase-like"/>
    <property type="match status" value="2"/>
</dbReference>
<reference evidence="3" key="1">
    <citation type="submission" date="2009-02" db="EMBL/GenBank/DDBJ databases">
        <title>The Genome Sequence of Ajellomyces capsulatus strain G186AR.</title>
        <authorList>
            <consortium name="The Broad Institute Genome Sequencing Platform"/>
            <person name="Champion M."/>
            <person name="Cuomo C."/>
            <person name="Ma L.-J."/>
            <person name="Henn M.R."/>
            <person name="Sil A."/>
            <person name="Goldman B."/>
            <person name="Young S.K."/>
            <person name="Kodira C.D."/>
            <person name="Zeng Q."/>
            <person name="Koehrsen M."/>
            <person name="Alvarado L."/>
            <person name="Berlin A."/>
            <person name="Borenstein D."/>
            <person name="Chen Z."/>
            <person name="Engels R."/>
            <person name="Freedman E."/>
            <person name="Gellesch M."/>
            <person name="Goldberg J."/>
            <person name="Griggs A."/>
            <person name="Gujja S."/>
            <person name="Heiman D."/>
            <person name="Hepburn T."/>
            <person name="Howarth C."/>
            <person name="Jen D."/>
            <person name="Larson L."/>
            <person name="Lewis B."/>
            <person name="Mehta T."/>
            <person name="Park D."/>
            <person name="Pearson M."/>
            <person name="Roberts A."/>
            <person name="Saif S."/>
            <person name="Shea T."/>
            <person name="Shenoy N."/>
            <person name="Sisk P."/>
            <person name="Stolte C."/>
            <person name="Sykes S."/>
            <person name="Walk T."/>
            <person name="White J."/>
            <person name="Yandava C."/>
            <person name="Klein B."/>
            <person name="McEwen J.G."/>
            <person name="Puccia R."/>
            <person name="Goldman G.H."/>
            <person name="Felipe M.S."/>
            <person name="Nino-Vega G."/>
            <person name="San-Blas G."/>
            <person name="Taylor J."/>
            <person name="Mendoza L."/>
            <person name="Galagan J."/>
            <person name="Nusbaum C."/>
            <person name="Birren B."/>
        </authorList>
    </citation>
    <scope>NUCLEOTIDE SEQUENCE</scope>
    <source>
        <strain evidence="3">G186AR</strain>
    </source>
</reference>
<keyword evidence="4" id="KW-1185">Reference proteome</keyword>
<dbReference type="SUPFAM" id="SSF51126">
    <property type="entry name" value="Pectin lyase-like"/>
    <property type="match status" value="2"/>
</dbReference>
<dbReference type="HOGENOM" id="CLU_004874_0_0_1"/>
<dbReference type="CDD" id="cd23668">
    <property type="entry name" value="GH55_beta13glucanase-like"/>
    <property type="match status" value="1"/>
</dbReference>
<dbReference type="Proteomes" id="UP000001631">
    <property type="component" value="Unassembled WGS sequence"/>
</dbReference>
<evidence type="ECO:0000256" key="1">
    <source>
        <dbReference type="SAM" id="Phobius"/>
    </source>
</evidence>
<feature type="domain" description="Rhamnogalacturonase A/B/Epimerase-like pectate lyase" evidence="2">
    <location>
        <begin position="191"/>
        <end position="288"/>
    </location>
</feature>
<keyword evidence="1" id="KW-0472">Membrane</keyword>
<gene>
    <name evidence="3" type="ORF">HCBG_04407</name>
</gene>
<dbReference type="PROSITE" id="PS50007">
    <property type="entry name" value="PIPLC_X_DOMAIN"/>
    <property type="match status" value="1"/>
</dbReference>
<keyword evidence="1" id="KW-0812">Transmembrane</keyword>
<dbReference type="PANTHER" id="PTHR33928:SF2">
    <property type="entry name" value="PECTATE LYASE SUPERFAMILY PROTEIN DOMAIN-CONTAINING PROTEIN-RELATED"/>
    <property type="match status" value="1"/>
</dbReference>
<dbReference type="InterPro" id="IPR024535">
    <property type="entry name" value="RHGA/B-epi-like_pectate_lyase"/>
</dbReference>